<dbReference type="KEGG" id="ahm:TL08_12110"/>
<dbReference type="RefSeq" id="WP_172803781.1">
    <property type="nucleotide sequence ID" value="NZ_CP014859.1"/>
</dbReference>
<proteinExistence type="predicted"/>
<evidence type="ECO:0008006" key="3">
    <source>
        <dbReference type="Google" id="ProtNLM"/>
    </source>
</evidence>
<dbReference type="Gene3D" id="2.30.30.990">
    <property type="entry name" value="Malonyl-[acyl-carrier protein] O-methyltransferase, zinc-finger motif"/>
    <property type="match status" value="1"/>
</dbReference>
<keyword evidence="2" id="KW-1185">Reference proteome</keyword>
<protein>
    <recommendedName>
        <fullName evidence="3">Zinc-finger</fullName>
    </recommendedName>
</protein>
<accession>A0AAC9HQ32</accession>
<reference evidence="2" key="1">
    <citation type="submission" date="2016-03" db="EMBL/GenBank/DDBJ databases">
        <title>Complete genome sequence of the type strain Actinoalloteichus hymeniacidonis DSM 45092.</title>
        <authorList>
            <person name="Schaffert L."/>
            <person name="Albersmeier A."/>
            <person name="Winkler A."/>
            <person name="Kalinowski J."/>
            <person name="Zotchev S."/>
            <person name="Ruckert C."/>
        </authorList>
    </citation>
    <scope>NUCLEOTIDE SEQUENCE [LARGE SCALE GENOMIC DNA]</scope>
    <source>
        <strain evidence="2">HPA177(T) (DSM 45092(T))</strain>
    </source>
</reference>
<dbReference type="AlphaFoldDB" id="A0AAC9HQ32"/>
<organism evidence="1 2">
    <name type="scientific">Actinoalloteichus hymeniacidonis</name>
    <dbReference type="NCBI Taxonomy" id="340345"/>
    <lineage>
        <taxon>Bacteria</taxon>
        <taxon>Bacillati</taxon>
        <taxon>Actinomycetota</taxon>
        <taxon>Actinomycetes</taxon>
        <taxon>Pseudonocardiales</taxon>
        <taxon>Pseudonocardiaceae</taxon>
        <taxon>Actinoalloteichus</taxon>
    </lineage>
</organism>
<evidence type="ECO:0000313" key="2">
    <source>
        <dbReference type="Proteomes" id="UP000095210"/>
    </source>
</evidence>
<dbReference type="EMBL" id="CP014859">
    <property type="protein sequence ID" value="AOS63236.1"/>
    <property type="molecule type" value="Genomic_DNA"/>
</dbReference>
<sequence>MSVYHWQPASNQRHVLRGPRRRYGDEETATALCDEVVVVASDDNGLARFWASCEKCWEAAKEIDMSATQRG</sequence>
<gene>
    <name evidence="1" type="ORF">TL08_12110</name>
</gene>
<dbReference type="Pfam" id="PF16827">
    <property type="entry name" value="zf-HC3"/>
    <property type="match status" value="1"/>
</dbReference>
<name>A0AAC9HQ32_9PSEU</name>
<dbReference type="InterPro" id="IPR031795">
    <property type="entry name" value="Zf-HC3"/>
</dbReference>
<evidence type="ECO:0000313" key="1">
    <source>
        <dbReference type="EMBL" id="AOS63236.1"/>
    </source>
</evidence>
<dbReference type="Proteomes" id="UP000095210">
    <property type="component" value="Chromosome"/>
</dbReference>